<dbReference type="PROSITE" id="PS50935">
    <property type="entry name" value="SSB"/>
    <property type="match status" value="1"/>
</dbReference>
<dbReference type="GO" id="GO:0006260">
    <property type="term" value="P:DNA replication"/>
    <property type="evidence" value="ECO:0007669"/>
    <property type="project" value="InterPro"/>
</dbReference>
<dbReference type="GO" id="GO:0003697">
    <property type="term" value="F:single-stranded DNA binding"/>
    <property type="evidence" value="ECO:0007669"/>
    <property type="project" value="UniProtKB-UniRule"/>
</dbReference>
<dbReference type="PANTHER" id="PTHR10302:SF27">
    <property type="entry name" value="SINGLE-STRANDED DNA-BINDING PROTEIN"/>
    <property type="match status" value="1"/>
</dbReference>
<evidence type="ECO:0000256" key="3">
    <source>
        <dbReference type="RuleBase" id="RU000524"/>
    </source>
</evidence>
<dbReference type="NCBIfam" id="TIGR00621">
    <property type="entry name" value="ssb"/>
    <property type="match status" value="1"/>
</dbReference>
<sequence length="173" mass="19622">MKNEKTLYICHLFLIRKRTRILKITHIIIMSINKAILVGNVGRDPEVRYLEKNVAVANFTLATTERGYTMQNGTQVPDRTEWHNIVAWRGLAELAEKHIKKGSQLYVEGKIQTRSWEKDGVKRYTTEIYAETIQLLGKRPDSNETTSTPSAAQSSATSTPAEPMEEGTDDLPF</sequence>
<proteinExistence type="inferred from homology"/>
<comment type="caution">
    <text evidence="2">Lacks conserved residue(s) required for the propagation of feature annotation.</text>
</comment>
<feature type="compositionally biased region" description="Low complexity" evidence="4">
    <location>
        <begin position="145"/>
        <end position="161"/>
    </location>
</feature>
<feature type="compositionally biased region" description="Acidic residues" evidence="4">
    <location>
        <begin position="163"/>
        <end position="173"/>
    </location>
</feature>
<dbReference type="SUPFAM" id="SSF50249">
    <property type="entry name" value="Nucleic acid-binding proteins"/>
    <property type="match status" value="1"/>
</dbReference>
<evidence type="ECO:0000256" key="1">
    <source>
        <dbReference type="ARBA" id="ARBA00023125"/>
    </source>
</evidence>
<dbReference type="EMBL" id="UPXZ01000032">
    <property type="protein sequence ID" value="VBB46038.1"/>
    <property type="molecule type" value="Genomic_DNA"/>
</dbReference>
<dbReference type="InterPro" id="IPR011344">
    <property type="entry name" value="ssDNA-bd"/>
</dbReference>
<evidence type="ECO:0000256" key="2">
    <source>
        <dbReference type="HAMAP-Rule" id="MF_00984"/>
    </source>
</evidence>
<feature type="region of interest" description="Disordered" evidence="4">
    <location>
        <begin position="135"/>
        <end position="173"/>
    </location>
</feature>
<dbReference type="CDD" id="cd04496">
    <property type="entry name" value="SSB_OBF"/>
    <property type="match status" value="1"/>
</dbReference>
<dbReference type="HAMAP" id="MF_00984">
    <property type="entry name" value="SSB"/>
    <property type="match status" value="1"/>
</dbReference>
<dbReference type="InterPro" id="IPR012340">
    <property type="entry name" value="NA-bd_OB-fold"/>
</dbReference>
<dbReference type="GO" id="GO:0009295">
    <property type="term" value="C:nucleoid"/>
    <property type="evidence" value="ECO:0007669"/>
    <property type="project" value="TreeGrafter"/>
</dbReference>
<dbReference type="InterPro" id="IPR000424">
    <property type="entry name" value="Primosome_PriB/ssb"/>
</dbReference>
<comment type="subunit">
    <text evidence="2">Homotetramer.</text>
</comment>
<dbReference type="AlphaFoldDB" id="A0A653AD96"/>
<dbReference type="Gene3D" id="2.40.50.140">
    <property type="entry name" value="Nucleic acid-binding proteins"/>
    <property type="match status" value="1"/>
</dbReference>
<dbReference type="Pfam" id="PF00436">
    <property type="entry name" value="SSB"/>
    <property type="match status" value="1"/>
</dbReference>
<protein>
    <recommendedName>
        <fullName evidence="2 3">Single-stranded DNA-binding protein</fullName>
        <shortName evidence="2">SSB</shortName>
    </recommendedName>
</protein>
<evidence type="ECO:0000313" key="5">
    <source>
        <dbReference type="EMBL" id="VBB46038.1"/>
    </source>
</evidence>
<evidence type="ECO:0000256" key="4">
    <source>
        <dbReference type="SAM" id="MobiDB-lite"/>
    </source>
</evidence>
<gene>
    <name evidence="5" type="primary">ssb</name>
    <name evidence="5" type="ORF">TRIP_D380024</name>
</gene>
<reference evidence="5" key="1">
    <citation type="submission" date="2018-07" db="EMBL/GenBank/DDBJ databases">
        <authorList>
            <consortium name="Genoscope - CEA"/>
            <person name="William W."/>
        </authorList>
    </citation>
    <scope>NUCLEOTIDE SEQUENCE</scope>
    <source>
        <strain evidence="5">IK1</strain>
    </source>
</reference>
<organism evidence="5">
    <name type="scientific">uncultured Paludibacter sp</name>
    <dbReference type="NCBI Taxonomy" id="497635"/>
    <lineage>
        <taxon>Bacteria</taxon>
        <taxon>Pseudomonadati</taxon>
        <taxon>Bacteroidota</taxon>
        <taxon>Bacteroidia</taxon>
        <taxon>Bacteroidales</taxon>
        <taxon>Paludibacteraceae</taxon>
        <taxon>Paludibacter</taxon>
        <taxon>environmental samples</taxon>
    </lineage>
</organism>
<accession>A0A653AD96</accession>
<keyword evidence="1 2" id="KW-0238">DNA-binding</keyword>
<dbReference type="PANTHER" id="PTHR10302">
    <property type="entry name" value="SINGLE-STRANDED DNA-BINDING PROTEIN"/>
    <property type="match status" value="1"/>
</dbReference>
<name>A0A653AD96_9BACT</name>